<accession>A0A9N7U3Q9</accession>
<dbReference type="Proteomes" id="UP001153269">
    <property type="component" value="Unassembled WGS sequence"/>
</dbReference>
<name>A0A9N7U3Q9_PLEPL</name>
<gene>
    <name evidence="2" type="ORF">PLEPLA_LOCUS12039</name>
</gene>
<dbReference type="EMBL" id="CADEAL010000707">
    <property type="protein sequence ID" value="CAB1424118.1"/>
    <property type="molecule type" value="Genomic_DNA"/>
</dbReference>
<evidence type="ECO:0000313" key="3">
    <source>
        <dbReference type="Proteomes" id="UP001153269"/>
    </source>
</evidence>
<evidence type="ECO:0000256" key="1">
    <source>
        <dbReference type="SAM" id="MobiDB-lite"/>
    </source>
</evidence>
<feature type="region of interest" description="Disordered" evidence="1">
    <location>
        <begin position="56"/>
        <end position="83"/>
    </location>
</feature>
<proteinExistence type="predicted"/>
<keyword evidence="3" id="KW-1185">Reference proteome</keyword>
<comment type="caution">
    <text evidence="2">The sequence shown here is derived from an EMBL/GenBank/DDBJ whole genome shotgun (WGS) entry which is preliminary data.</text>
</comment>
<evidence type="ECO:0000313" key="2">
    <source>
        <dbReference type="EMBL" id="CAB1424118.1"/>
    </source>
</evidence>
<protein>
    <submittedName>
        <fullName evidence="2">Uncharacterized protein</fullName>
    </submittedName>
</protein>
<reference evidence="2" key="1">
    <citation type="submission" date="2020-03" db="EMBL/GenBank/DDBJ databases">
        <authorList>
            <person name="Weist P."/>
        </authorList>
    </citation>
    <scope>NUCLEOTIDE SEQUENCE</scope>
</reference>
<feature type="compositionally biased region" description="Polar residues" evidence="1">
    <location>
        <begin position="71"/>
        <end position="83"/>
    </location>
</feature>
<organism evidence="2 3">
    <name type="scientific">Pleuronectes platessa</name>
    <name type="common">European plaice</name>
    <dbReference type="NCBI Taxonomy" id="8262"/>
    <lineage>
        <taxon>Eukaryota</taxon>
        <taxon>Metazoa</taxon>
        <taxon>Chordata</taxon>
        <taxon>Craniata</taxon>
        <taxon>Vertebrata</taxon>
        <taxon>Euteleostomi</taxon>
        <taxon>Actinopterygii</taxon>
        <taxon>Neopterygii</taxon>
        <taxon>Teleostei</taxon>
        <taxon>Neoteleostei</taxon>
        <taxon>Acanthomorphata</taxon>
        <taxon>Carangaria</taxon>
        <taxon>Pleuronectiformes</taxon>
        <taxon>Pleuronectoidei</taxon>
        <taxon>Pleuronectidae</taxon>
        <taxon>Pleuronectes</taxon>
    </lineage>
</organism>
<dbReference type="AlphaFoldDB" id="A0A9N7U3Q9"/>
<sequence length="105" mass="11378">MRTSSFLLVLGRDQQEEWSGLLWLWSHWEPLGTTGNHRKPLGAAVFRWEPLGSAGNHWEPPGSARVPVPGSCQSASRTQTSLTSPAAAAAFNGITDKPAMLPQLD</sequence>